<reference evidence="7" key="1">
    <citation type="submission" date="2023-04" db="EMBL/GenBank/DDBJ databases">
        <title>Ambrosiozyma monospora NBRC 1965.</title>
        <authorList>
            <person name="Ichikawa N."/>
            <person name="Sato H."/>
            <person name="Tonouchi N."/>
        </authorList>
    </citation>
    <scope>NUCLEOTIDE SEQUENCE</scope>
    <source>
        <strain evidence="7">NBRC 1965</strain>
    </source>
</reference>
<evidence type="ECO:0000256" key="1">
    <source>
        <dbReference type="ARBA" id="ARBA00004141"/>
    </source>
</evidence>
<dbReference type="OrthoDB" id="3639251at2759"/>
<dbReference type="GO" id="GO:0022857">
    <property type="term" value="F:transmembrane transporter activity"/>
    <property type="evidence" value="ECO:0007669"/>
    <property type="project" value="InterPro"/>
</dbReference>
<dbReference type="InterPro" id="IPR011701">
    <property type="entry name" value="MFS"/>
</dbReference>
<feature type="transmembrane region" description="Helical" evidence="6">
    <location>
        <begin position="123"/>
        <end position="143"/>
    </location>
</feature>
<dbReference type="PANTHER" id="PTHR43791">
    <property type="entry name" value="PERMEASE-RELATED"/>
    <property type="match status" value="1"/>
</dbReference>
<evidence type="ECO:0000256" key="5">
    <source>
        <dbReference type="ARBA" id="ARBA00023136"/>
    </source>
</evidence>
<keyword evidence="4 6" id="KW-1133">Transmembrane helix</keyword>
<feature type="transmembrane region" description="Helical" evidence="6">
    <location>
        <begin position="6"/>
        <end position="27"/>
    </location>
</feature>
<accession>A0A9W6T8W9</accession>
<dbReference type="AlphaFoldDB" id="A0A9W6T8W9"/>
<dbReference type="InterPro" id="IPR036259">
    <property type="entry name" value="MFS_trans_sf"/>
</dbReference>
<evidence type="ECO:0000313" key="8">
    <source>
        <dbReference type="Proteomes" id="UP001165063"/>
    </source>
</evidence>
<keyword evidence="8" id="KW-1185">Reference proteome</keyword>
<proteinExistence type="predicted"/>
<feature type="transmembrane region" description="Helical" evidence="6">
    <location>
        <begin position="256"/>
        <end position="278"/>
    </location>
</feature>
<evidence type="ECO:0000256" key="6">
    <source>
        <dbReference type="SAM" id="Phobius"/>
    </source>
</evidence>
<dbReference type="Pfam" id="PF07690">
    <property type="entry name" value="MFS_1"/>
    <property type="match status" value="1"/>
</dbReference>
<feature type="transmembrane region" description="Helical" evidence="6">
    <location>
        <begin position="163"/>
        <end position="184"/>
    </location>
</feature>
<feature type="transmembrane region" description="Helical" evidence="6">
    <location>
        <begin position="221"/>
        <end position="244"/>
    </location>
</feature>
<evidence type="ECO:0000256" key="2">
    <source>
        <dbReference type="ARBA" id="ARBA00022448"/>
    </source>
</evidence>
<evidence type="ECO:0000256" key="4">
    <source>
        <dbReference type="ARBA" id="ARBA00022989"/>
    </source>
</evidence>
<dbReference type="PANTHER" id="PTHR43791:SF39">
    <property type="entry name" value="TRANSPORTER LIZ1_SEO1, PUTATIVE (AFU_ORTHOLOGUE AFUA_3G00980)-RELATED"/>
    <property type="match status" value="1"/>
</dbReference>
<dbReference type="Gene3D" id="1.20.1250.20">
    <property type="entry name" value="MFS general substrate transporter like domains"/>
    <property type="match status" value="1"/>
</dbReference>
<evidence type="ECO:0000256" key="3">
    <source>
        <dbReference type="ARBA" id="ARBA00022692"/>
    </source>
</evidence>
<keyword evidence="5 6" id="KW-0472">Membrane</keyword>
<sequence length="336" mass="38200">MTKRTSLFYVSSCLAGIISGPLQEWLLQKFHRNNGVDMGWGGGEPFKCMFVVDAIISCPIGLYTLLVNPNTPTTTDAWYFSDQDKLVALERYNRMQREASERGDINGSSRSAKSSGYRDLFKSWHIFVFPLMFLCFHHSGWAIGQPTFQTWMKYDLKLPSSKYNFYPAVMSGINMMVSVLCSFANDYFGNGQTNHYFILGCFTIFGTASTLLYIWEIPTWLHWSAYFMIGCTHSTPPPLIFSWLNRLLANDEYKRGSLIFATNTVAYFTSSWLQILVWNAADAPKYHTGFLFTTVICILGFGFTSAATFLTYHDHQKSHQHDANEEGSLPLLSADD</sequence>
<evidence type="ECO:0000313" key="7">
    <source>
        <dbReference type="EMBL" id="GME83393.1"/>
    </source>
</evidence>
<comment type="caution">
    <text evidence="7">The sequence shown here is derived from an EMBL/GenBank/DDBJ whole genome shotgun (WGS) entry which is preliminary data.</text>
</comment>
<keyword evidence="2" id="KW-0813">Transport</keyword>
<feature type="transmembrane region" description="Helical" evidence="6">
    <location>
        <begin position="196"/>
        <end position="215"/>
    </location>
</feature>
<gene>
    <name evidence="7" type="ORF">Amon01_001004300</name>
</gene>
<organism evidence="7 8">
    <name type="scientific">Ambrosiozyma monospora</name>
    <name type="common">Yeast</name>
    <name type="synonym">Endomycopsis monosporus</name>
    <dbReference type="NCBI Taxonomy" id="43982"/>
    <lineage>
        <taxon>Eukaryota</taxon>
        <taxon>Fungi</taxon>
        <taxon>Dikarya</taxon>
        <taxon>Ascomycota</taxon>
        <taxon>Saccharomycotina</taxon>
        <taxon>Pichiomycetes</taxon>
        <taxon>Pichiales</taxon>
        <taxon>Pichiaceae</taxon>
        <taxon>Ambrosiozyma</taxon>
    </lineage>
</organism>
<protein>
    <submittedName>
        <fullName evidence="7">Unnamed protein product</fullName>
    </submittedName>
</protein>
<comment type="subcellular location">
    <subcellularLocation>
        <location evidence="1">Membrane</location>
        <topology evidence="1">Multi-pass membrane protein</topology>
    </subcellularLocation>
</comment>
<keyword evidence="3 6" id="KW-0812">Transmembrane</keyword>
<name>A0A9W6T8W9_AMBMO</name>
<dbReference type="Proteomes" id="UP001165063">
    <property type="component" value="Unassembled WGS sequence"/>
</dbReference>
<dbReference type="SUPFAM" id="SSF103473">
    <property type="entry name" value="MFS general substrate transporter"/>
    <property type="match status" value="1"/>
</dbReference>
<dbReference type="EMBL" id="BSXU01016416">
    <property type="protein sequence ID" value="GME83393.1"/>
    <property type="molecule type" value="Genomic_DNA"/>
</dbReference>
<feature type="transmembrane region" description="Helical" evidence="6">
    <location>
        <begin position="290"/>
        <end position="312"/>
    </location>
</feature>
<dbReference type="GO" id="GO:0016020">
    <property type="term" value="C:membrane"/>
    <property type="evidence" value="ECO:0007669"/>
    <property type="project" value="UniProtKB-SubCell"/>
</dbReference>